<keyword evidence="12" id="KW-1185">Reference proteome</keyword>
<feature type="binding site" evidence="9">
    <location>
        <position position="48"/>
    </location>
    <ligand>
        <name>Zn(2+)</name>
        <dbReference type="ChEBI" id="CHEBI:29105"/>
    </ligand>
</feature>
<dbReference type="EMBL" id="CAJVRM010000573">
    <property type="protein sequence ID" value="CAG8982127.1"/>
    <property type="molecule type" value="Genomic_DNA"/>
</dbReference>
<evidence type="ECO:0000313" key="11">
    <source>
        <dbReference type="EMBL" id="CAG8982127.1"/>
    </source>
</evidence>
<dbReference type="AlphaFoldDB" id="A0A9N9QC46"/>
<accession>A0A9N9QC46</accession>
<evidence type="ECO:0000256" key="5">
    <source>
        <dbReference type="ARBA" id="ARBA00022833"/>
    </source>
</evidence>
<protein>
    <recommendedName>
        <fullName evidence="3 10">Carbonic anhydrase</fullName>
        <ecNumber evidence="2 10">4.2.1.1</ecNumber>
    </recommendedName>
    <alternativeName>
        <fullName evidence="7 10">Carbonate dehydratase</fullName>
    </alternativeName>
</protein>
<proteinExistence type="inferred from homology"/>
<keyword evidence="6 10" id="KW-0456">Lyase</keyword>
<comment type="similarity">
    <text evidence="1 10">Belongs to the beta-class carbonic anhydrase family.</text>
</comment>
<organism evidence="11 12">
    <name type="scientific">Hymenoscyphus albidus</name>
    <dbReference type="NCBI Taxonomy" id="595503"/>
    <lineage>
        <taxon>Eukaryota</taxon>
        <taxon>Fungi</taxon>
        <taxon>Dikarya</taxon>
        <taxon>Ascomycota</taxon>
        <taxon>Pezizomycotina</taxon>
        <taxon>Leotiomycetes</taxon>
        <taxon>Helotiales</taxon>
        <taxon>Helotiaceae</taxon>
        <taxon>Hymenoscyphus</taxon>
    </lineage>
</organism>
<comment type="cofactor">
    <cofactor evidence="9">
        <name>Zn(2+)</name>
        <dbReference type="ChEBI" id="CHEBI:29105"/>
    </cofactor>
    <text evidence="9">Binds 1 zinc ion per subunit.</text>
</comment>
<dbReference type="Gene3D" id="3.40.1050.10">
    <property type="entry name" value="Carbonic anhydrase"/>
    <property type="match status" value="1"/>
</dbReference>
<dbReference type="PROSITE" id="PS00705">
    <property type="entry name" value="PROK_CO2_ANHYDRASE_2"/>
    <property type="match status" value="1"/>
</dbReference>
<dbReference type="SUPFAM" id="SSF53056">
    <property type="entry name" value="beta-carbonic anhydrase, cab"/>
    <property type="match status" value="1"/>
</dbReference>
<evidence type="ECO:0000256" key="2">
    <source>
        <dbReference type="ARBA" id="ARBA00012925"/>
    </source>
</evidence>
<dbReference type="OrthoDB" id="10248475at2759"/>
<evidence type="ECO:0000313" key="12">
    <source>
        <dbReference type="Proteomes" id="UP000701801"/>
    </source>
</evidence>
<dbReference type="Pfam" id="PF00484">
    <property type="entry name" value="Pro_CA"/>
    <property type="match status" value="1"/>
</dbReference>
<evidence type="ECO:0000256" key="6">
    <source>
        <dbReference type="ARBA" id="ARBA00023239"/>
    </source>
</evidence>
<dbReference type="SMART" id="SM00947">
    <property type="entry name" value="Pro_CA"/>
    <property type="match status" value="1"/>
</dbReference>
<dbReference type="Proteomes" id="UP000701801">
    <property type="component" value="Unassembled WGS sequence"/>
</dbReference>
<keyword evidence="5 9" id="KW-0862">Zinc</keyword>
<evidence type="ECO:0000256" key="8">
    <source>
        <dbReference type="ARBA" id="ARBA00048348"/>
    </source>
</evidence>
<dbReference type="GO" id="GO:0015976">
    <property type="term" value="P:carbon utilization"/>
    <property type="evidence" value="ECO:0007669"/>
    <property type="project" value="InterPro"/>
</dbReference>
<dbReference type="InterPro" id="IPR001765">
    <property type="entry name" value="Carbonic_anhydrase"/>
</dbReference>
<dbReference type="PANTHER" id="PTHR11002">
    <property type="entry name" value="CARBONIC ANHYDRASE"/>
    <property type="match status" value="1"/>
</dbReference>
<gene>
    <name evidence="11" type="ORF">HYALB_00003219</name>
</gene>
<dbReference type="GO" id="GO:0005737">
    <property type="term" value="C:cytoplasm"/>
    <property type="evidence" value="ECO:0007669"/>
    <property type="project" value="TreeGrafter"/>
</dbReference>
<dbReference type="InterPro" id="IPR036874">
    <property type="entry name" value="Carbonic_anhydrase_sf"/>
</dbReference>
<evidence type="ECO:0000256" key="7">
    <source>
        <dbReference type="ARBA" id="ARBA00031969"/>
    </source>
</evidence>
<reference evidence="11" key="1">
    <citation type="submission" date="2021-07" db="EMBL/GenBank/DDBJ databases">
        <authorList>
            <person name="Durling M."/>
        </authorList>
    </citation>
    <scope>NUCLEOTIDE SEQUENCE</scope>
</reference>
<evidence type="ECO:0000256" key="4">
    <source>
        <dbReference type="ARBA" id="ARBA00022723"/>
    </source>
</evidence>
<feature type="binding site" evidence="9">
    <location>
        <position position="107"/>
    </location>
    <ligand>
        <name>Zn(2+)</name>
        <dbReference type="ChEBI" id="CHEBI:29105"/>
    </ligand>
</feature>
<dbReference type="EC" id="4.2.1.1" evidence="2 10"/>
<feature type="binding site" evidence="9">
    <location>
        <position position="50"/>
    </location>
    <ligand>
        <name>Zn(2+)</name>
        <dbReference type="ChEBI" id="CHEBI:29105"/>
    </ligand>
</feature>
<dbReference type="GO" id="GO:0034599">
    <property type="term" value="P:cellular response to oxidative stress"/>
    <property type="evidence" value="ECO:0007669"/>
    <property type="project" value="TreeGrafter"/>
</dbReference>
<dbReference type="GO" id="GO:0071244">
    <property type="term" value="P:cellular response to carbon dioxide"/>
    <property type="evidence" value="ECO:0007669"/>
    <property type="project" value="TreeGrafter"/>
</dbReference>
<evidence type="ECO:0000256" key="9">
    <source>
        <dbReference type="PIRSR" id="PIRSR601765-1"/>
    </source>
</evidence>
<keyword evidence="4 9" id="KW-0479">Metal-binding</keyword>
<evidence type="ECO:0000256" key="10">
    <source>
        <dbReference type="RuleBase" id="RU003956"/>
    </source>
</evidence>
<comment type="function">
    <text evidence="10">Reversible hydration of carbon dioxide.</text>
</comment>
<comment type="caution">
    <text evidence="11">The sequence shown here is derived from an EMBL/GenBank/DDBJ whole genome shotgun (WGS) entry which is preliminary data.</text>
</comment>
<sequence>MASPTGQDKFTYALKSNDAWANYKGHQNPSYFPEMSKGQAPQILWFGCSDSRVPETTLMGLQPGDVFTHRNIANILSPTDLNFLSVLEYAVAHVKVKHIILCGHTCCGGCVGALSDGRIGGVLDAWLTPLKGVRAENEKELKSITDDGARAQRLAELNVQRGVQVLMSNYVVAEAIKERGLTVHGIVYDIASGKLNDLGIGSGAKNSPLKPGKHGVDGTQEAEYEVVKGKHGVLVFNGDGAEMTVQ</sequence>
<dbReference type="CDD" id="cd00883">
    <property type="entry name" value="beta_CA_cladeA"/>
    <property type="match status" value="1"/>
</dbReference>
<dbReference type="InterPro" id="IPR015892">
    <property type="entry name" value="Carbonic_anhydrase_CS"/>
</dbReference>
<evidence type="ECO:0000256" key="3">
    <source>
        <dbReference type="ARBA" id="ARBA00014628"/>
    </source>
</evidence>
<name>A0A9N9QC46_9HELO</name>
<evidence type="ECO:0000256" key="1">
    <source>
        <dbReference type="ARBA" id="ARBA00006217"/>
    </source>
</evidence>
<feature type="binding site" evidence="9">
    <location>
        <position position="104"/>
    </location>
    <ligand>
        <name>Zn(2+)</name>
        <dbReference type="ChEBI" id="CHEBI:29105"/>
    </ligand>
</feature>
<dbReference type="FunFam" id="3.40.1050.10:FF:000001">
    <property type="entry name" value="Carbonic anhydrase"/>
    <property type="match status" value="1"/>
</dbReference>
<dbReference type="PANTHER" id="PTHR11002:SF76">
    <property type="entry name" value="CARBONIC ANHYDRASE"/>
    <property type="match status" value="1"/>
</dbReference>
<dbReference type="GO" id="GO:0004089">
    <property type="term" value="F:carbonate dehydratase activity"/>
    <property type="evidence" value="ECO:0007669"/>
    <property type="project" value="UniProtKB-UniRule"/>
</dbReference>
<dbReference type="GO" id="GO:0008270">
    <property type="term" value="F:zinc ion binding"/>
    <property type="evidence" value="ECO:0007669"/>
    <property type="project" value="UniProtKB-UniRule"/>
</dbReference>
<comment type="catalytic activity">
    <reaction evidence="8 10">
        <text>hydrogencarbonate + H(+) = CO2 + H2O</text>
        <dbReference type="Rhea" id="RHEA:10748"/>
        <dbReference type="ChEBI" id="CHEBI:15377"/>
        <dbReference type="ChEBI" id="CHEBI:15378"/>
        <dbReference type="ChEBI" id="CHEBI:16526"/>
        <dbReference type="ChEBI" id="CHEBI:17544"/>
        <dbReference type="EC" id="4.2.1.1"/>
    </reaction>
</comment>